<dbReference type="Proteomes" id="UP000008694">
    <property type="component" value="Unassembled WGS sequence"/>
</dbReference>
<keyword evidence="1" id="KW-0812">Transmembrane</keyword>
<accession>D7LNY3</accession>
<dbReference type="Gramene" id="scaffold_500948.1">
    <property type="protein sequence ID" value="scaffold_500948.1"/>
    <property type="gene ID" value="scaffold_500948.1"/>
</dbReference>
<dbReference type="HOGENOM" id="CLU_2136912_0_0_1"/>
<gene>
    <name evidence="2" type="ORF">ARALYDRAFT_905244</name>
</gene>
<keyword evidence="1" id="KW-1133">Transmembrane helix</keyword>
<dbReference type="AlphaFoldDB" id="D7LNY3"/>
<sequence length="113" mass="12924">MAVFSQVPAENGEVNQVQDKAFSLDLMNQNLLQCRYEPKQFVVWSIMLSSIWALFYGFAERLYNSSSLLSCFFSLSRLPISSNVKDYMNLELFVRGKDEKEIADPKHGANLCT</sequence>
<feature type="transmembrane region" description="Helical" evidence="1">
    <location>
        <begin position="41"/>
        <end position="59"/>
    </location>
</feature>
<keyword evidence="1" id="KW-0472">Membrane</keyword>
<reference evidence="3" key="1">
    <citation type="journal article" date="2011" name="Nat. Genet.">
        <title>The Arabidopsis lyrata genome sequence and the basis of rapid genome size change.</title>
        <authorList>
            <person name="Hu T.T."/>
            <person name="Pattyn P."/>
            <person name="Bakker E.G."/>
            <person name="Cao J."/>
            <person name="Cheng J.-F."/>
            <person name="Clark R.M."/>
            <person name="Fahlgren N."/>
            <person name="Fawcett J.A."/>
            <person name="Grimwood J."/>
            <person name="Gundlach H."/>
            <person name="Haberer G."/>
            <person name="Hollister J.D."/>
            <person name="Ossowski S."/>
            <person name="Ottilar R.P."/>
            <person name="Salamov A.A."/>
            <person name="Schneeberger K."/>
            <person name="Spannagl M."/>
            <person name="Wang X."/>
            <person name="Yang L."/>
            <person name="Nasrallah M.E."/>
            <person name="Bergelson J."/>
            <person name="Carrington J.C."/>
            <person name="Gaut B.S."/>
            <person name="Schmutz J."/>
            <person name="Mayer K.F.X."/>
            <person name="Van de Peer Y."/>
            <person name="Grigoriev I.V."/>
            <person name="Nordborg M."/>
            <person name="Weigel D."/>
            <person name="Guo Y.-L."/>
        </authorList>
    </citation>
    <scope>NUCLEOTIDE SEQUENCE [LARGE SCALE GENOMIC DNA]</scope>
    <source>
        <strain evidence="3">cv. MN47</strain>
    </source>
</reference>
<evidence type="ECO:0000313" key="2">
    <source>
        <dbReference type="EMBL" id="EFH53436.1"/>
    </source>
</evidence>
<keyword evidence="3" id="KW-1185">Reference proteome</keyword>
<evidence type="ECO:0000313" key="3">
    <source>
        <dbReference type="Proteomes" id="UP000008694"/>
    </source>
</evidence>
<proteinExistence type="predicted"/>
<dbReference type="EMBL" id="GL348717">
    <property type="protein sequence ID" value="EFH53436.1"/>
    <property type="molecule type" value="Genomic_DNA"/>
</dbReference>
<protein>
    <submittedName>
        <fullName evidence="2">Predicted protein</fullName>
    </submittedName>
</protein>
<evidence type="ECO:0000256" key="1">
    <source>
        <dbReference type="SAM" id="Phobius"/>
    </source>
</evidence>
<organism evidence="3">
    <name type="scientific">Arabidopsis lyrata subsp. lyrata</name>
    <name type="common">Lyre-leaved rock-cress</name>
    <dbReference type="NCBI Taxonomy" id="81972"/>
    <lineage>
        <taxon>Eukaryota</taxon>
        <taxon>Viridiplantae</taxon>
        <taxon>Streptophyta</taxon>
        <taxon>Embryophyta</taxon>
        <taxon>Tracheophyta</taxon>
        <taxon>Spermatophyta</taxon>
        <taxon>Magnoliopsida</taxon>
        <taxon>eudicotyledons</taxon>
        <taxon>Gunneridae</taxon>
        <taxon>Pentapetalae</taxon>
        <taxon>rosids</taxon>
        <taxon>malvids</taxon>
        <taxon>Brassicales</taxon>
        <taxon>Brassicaceae</taxon>
        <taxon>Camelineae</taxon>
        <taxon>Arabidopsis</taxon>
    </lineage>
</organism>
<name>D7LNY3_ARALL</name>